<sequence>MNCQSVISESLETYLKITQETMNSTQNFISVLKVIFQLEESYSKSLEKIGQQISSLINEKDGTMDLFIILRSYLFIKSEQANCFAMQLKNTLIQEQQEFFIKQDNLKKKLHQFSLANKKEYQQNSYTLNFLIKQYKTSIEEEKQYQINRFHKKQSSYAVSELSFQNFITIYNQFVDACSNEILNFQEQLKIQELERKNLLQDTHLKFIMFEISVIRNLQYDLTGISQKLEQYKSNNVLEQLFNKNINLEKIDFETYKRNIYLQLNFKPDTQLLSKVKKPIFDQVKSKDQENNELFSEESLCYLKMFQNVLLYNNITDDLIQRLSELLEVALPYSYTQCLEQVLQKLISEKNQKQDLQHYQVSHENYLSVQKLLITLLDHCDKYQDYPTAILEACLLAKKIFKRVYLPTENKEINLSVFEGLMNHQVIQNSQIWIDYAINLQKSTSNNNCLSQENYMKNCQFQFQESKYIDVLQQIGCNKKIIKNIEIIFNTKNLNGQNQVQ</sequence>
<feature type="coiled-coil region" evidence="1">
    <location>
        <begin position="175"/>
        <end position="235"/>
    </location>
</feature>
<dbReference type="AlphaFoldDB" id="A0A8S1Q4G0"/>
<accession>A0A8S1Q4G0</accession>
<dbReference type="Proteomes" id="UP000692954">
    <property type="component" value="Unassembled WGS sequence"/>
</dbReference>
<protein>
    <submittedName>
        <fullName evidence="2">Uncharacterized protein</fullName>
    </submittedName>
</protein>
<dbReference type="OrthoDB" id="10255128at2759"/>
<proteinExistence type="predicted"/>
<dbReference type="EMBL" id="CAJJDN010000096">
    <property type="protein sequence ID" value="CAD8110546.1"/>
    <property type="molecule type" value="Genomic_DNA"/>
</dbReference>
<organism evidence="2 3">
    <name type="scientific">Paramecium sonneborni</name>
    <dbReference type="NCBI Taxonomy" id="65129"/>
    <lineage>
        <taxon>Eukaryota</taxon>
        <taxon>Sar</taxon>
        <taxon>Alveolata</taxon>
        <taxon>Ciliophora</taxon>
        <taxon>Intramacronucleata</taxon>
        <taxon>Oligohymenophorea</taxon>
        <taxon>Peniculida</taxon>
        <taxon>Parameciidae</taxon>
        <taxon>Paramecium</taxon>
    </lineage>
</organism>
<reference evidence="2" key="1">
    <citation type="submission" date="2021-01" db="EMBL/GenBank/DDBJ databases">
        <authorList>
            <consortium name="Genoscope - CEA"/>
            <person name="William W."/>
        </authorList>
    </citation>
    <scope>NUCLEOTIDE SEQUENCE</scope>
</reference>
<comment type="caution">
    <text evidence="2">The sequence shown here is derived from an EMBL/GenBank/DDBJ whole genome shotgun (WGS) entry which is preliminary data.</text>
</comment>
<keyword evidence="1" id="KW-0175">Coiled coil</keyword>
<evidence type="ECO:0000313" key="3">
    <source>
        <dbReference type="Proteomes" id="UP000692954"/>
    </source>
</evidence>
<gene>
    <name evidence="2" type="ORF">PSON_ATCC_30995.1.T0960041</name>
</gene>
<keyword evidence="3" id="KW-1185">Reference proteome</keyword>
<evidence type="ECO:0000256" key="1">
    <source>
        <dbReference type="SAM" id="Coils"/>
    </source>
</evidence>
<name>A0A8S1Q4G0_9CILI</name>
<evidence type="ECO:0000313" key="2">
    <source>
        <dbReference type="EMBL" id="CAD8110546.1"/>
    </source>
</evidence>